<keyword evidence="3" id="KW-1185">Reference proteome</keyword>
<dbReference type="RefSeq" id="WP_183622492.1">
    <property type="nucleotide sequence ID" value="NZ_JACHWJ010000001.1"/>
</dbReference>
<dbReference type="Pfam" id="PF09995">
    <property type="entry name" value="MPAB_Lcp_cat"/>
    <property type="match status" value="1"/>
</dbReference>
<evidence type="ECO:0000313" key="3">
    <source>
        <dbReference type="Proteomes" id="UP000545286"/>
    </source>
</evidence>
<dbReference type="PANTHER" id="PTHR36151:SF3">
    <property type="entry name" value="ER-BOUND OXYGENASE MPAB_MPAB'_RUBBER OXYGENASE CATALYTIC DOMAIN-CONTAINING PROTEIN"/>
    <property type="match status" value="1"/>
</dbReference>
<name>A0A7W4YEN2_9MICO</name>
<dbReference type="GO" id="GO:0016491">
    <property type="term" value="F:oxidoreductase activity"/>
    <property type="evidence" value="ECO:0007669"/>
    <property type="project" value="InterPro"/>
</dbReference>
<dbReference type="EMBL" id="JACHWJ010000001">
    <property type="protein sequence ID" value="MBB2956101.1"/>
    <property type="molecule type" value="Genomic_DNA"/>
</dbReference>
<dbReference type="AlphaFoldDB" id="A0A7W4YEN2"/>
<organism evidence="2 3">
    <name type="scientific">Pseudoclavibacter helvolus</name>
    <dbReference type="NCBI Taxonomy" id="255205"/>
    <lineage>
        <taxon>Bacteria</taxon>
        <taxon>Bacillati</taxon>
        <taxon>Actinomycetota</taxon>
        <taxon>Actinomycetes</taxon>
        <taxon>Micrococcales</taxon>
        <taxon>Microbacteriaceae</taxon>
        <taxon>Pseudoclavibacter</taxon>
    </lineage>
</organism>
<dbReference type="InterPro" id="IPR018713">
    <property type="entry name" value="MPAB/Lcp_cat_dom"/>
</dbReference>
<feature type="domain" description="ER-bound oxygenase mpaB/mpaB'/Rubber oxygenase catalytic" evidence="1">
    <location>
        <begin position="40"/>
        <end position="265"/>
    </location>
</feature>
<dbReference type="PANTHER" id="PTHR36151">
    <property type="entry name" value="BLR2777 PROTEIN"/>
    <property type="match status" value="1"/>
</dbReference>
<protein>
    <submittedName>
        <fullName evidence="2">Uncharacterized protein (DUF2236 family)</fullName>
    </submittedName>
</protein>
<comment type="caution">
    <text evidence="2">The sequence shown here is derived from an EMBL/GenBank/DDBJ whole genome shotgun (WGS) entry which is preliminary data.</text>
</comment>
<proteinExistence type="predicted"/>
<gene>
    <name evidence="2" type="ORF">FHX72_000213</name>
</gene>
<sequence>MRKASDGRPAALRGAAPAERWTSSSVDDIVCVELPRSSRLLALAMGAANVIMQLTNPAVGQGVAHSRVASGRLDVHPVKRTRTTLSYLAVAVLGTPDERRAYRRAVTRQHAQVRSDRDPHATEDYSALRIELQKWVAACLFVGSRDVLELVEGPQPEAAAERFLLEGRVFGTTLQMPPSSWPASIGAFDEYWRAELAKLRVDDEVRAYLLDVARLEFAAGVLPERLRAWHQRLTVGFLPPEFRSALRVRWTSADEAWFARQRAVLVRIERALPLALSGLVYRLLLADVRRRIRRGQPLV</sequence>
<reference evidence="2 3" key="1">
    <citation type="submission" date="2020-08" db="EMBL/GenBank/DDBJ databases">
        <title>Sequencing the genomes of 1000 actinobacteria strains.</title>
        <authorList>
            <person name="Klenk H.-P."/>
        </authorList>
    </citation>
    <scope>NUCLEOTIDE SEQUENCE [LARGE SCALE GENOMIC DNA]</scope>
    <source>
        <strain evidence="2 3">DSM 20419</strain>
    </source>
</reference>
<accession>A0A7W4YEN2</accession>
<evidence type="ECO:0000313" key="2">
    <source>
        <dbReference type="EMBL" id="MBB2956101.1"/>
    </source>
</evidence>
<dbReference type="Proteomes" id="UP000545286">
    <property type="component" value="Unassembled WGS sequence"/>
</dbReference>
<evidence type="ECO:0000259" key="1">
    <source>
        <dbReference type="Pfam" id="PF09995"/>
    </source>
</evidence>